<organism evidence="2 3">
    <name type="scientific">Salipiger mucosus DSM 16094</name>
    <dbReference type="NCBI Taxonomy" id="1123237"/>
    <lineage>
        <taxon>Bacteria</taxon>
        <taxon>Pseudomonadati</taxon>
        <taxon>Pseudomonadota</taxon>
        <taxon>Alphaproteobacteria</taxon>
        <taxon>Rhodobacterales</taxon>
        <taxon>Roseobacteraceae</taxon>
        <taxon>Salipiger</taxon>
    </lineage>
</organism>
<dbReference type="Pfam" id="PF10670">
    <property type="entry name" value="DUF4198"/>
    <property type="match status" value="1"/>
</dbReference>
<gene>
    <name evidence="2" type="ORF">Salmuc_04753</name>
</gene>
<dbReference type="RefSeq" id="WP_020041411.1">
    <property type="nucleotide sequence ID" value="NZ_KE557278.1"/>
</dbReference>
<evidence type="ECO:0000256" key="1">
    <source>
        <dbReference type="SAM" id="SignalP"/>
    </source>
</evidence>
<evidence type="ECO:0000313" key="3">
    <source>
        <dbReference type="Proteomes" id="UP000015347"/>
    </source>
</evidence>
<proteinExistence type="predicted"/>
<dbReference type="HOGENOM" id="CLU_086920_0_0_5"/>
<keyword evidence="3" id="KW-1185">Reference proteome</keyword>
<feature type="signal peptide" evidence="1">
    <location>
        <begin position="1"/>
        <end position="17"/>
    </location>
</feature>
<name>S9RZY7_9RHOB</name>
<feature type="chain" id="PRO_5004556188" description="DUF4198 domain-containing protein" evidence="1">
    <location>
        <begin position="18"/>
        <end position="264"/>
    </location>
</feature>
<dbReference type="OrthoDB" id="581894at2"/>
<dbReference type="AlphaFoldDB" id="S9RZY7"/>
<dbReference type="InterPro" id="IPR019613">
    <property type="entry name" value="DUF4198"/>
</dbReference>
<dbReference type="STRING" id="1123237.Salmuc_04753"/>
<accession>S9RZY7</accession>
<dbReference type="EMBL" id="APVH01000036">
    <property type="protein sequence ID" value="EPX79534.1"/>
    <property type="molecule type" value="Genomic_DNA"/>
</dbReference>
<keyword evidence="1" id="KW-0732">Signal</keyword>
<comment type="caution">
    <text evidence="2">The sequence shown here is derived from an EMBL/GenBank/DDBJ whole genome shotgun (WGS) entry which is preliminary data.</text>
</comment>
<reference evidence="3" key="1">
    <citation type="journal article" date="2014" name="Stand. Genomic Sci.">
        <title>Genome sequence of the exopolysaccharide-producing Salipiger mucosus type strain (DSM 16094(T)), a moderately halophilic member of the Roseobacter clade.</title>
        <authorList>
            <person name="Riedel T."/>
            <person name="Spring S."/>
            <person name="Fiebig A."/>
            <person name="Petersen J."/>
            <person name="Kyrpides N.C."/>
            <person name="Goker M."/>
            <person name="Klenk H.P."/>
        </authorList>
    </citation>
    <scope>NUCLEOTIDE SEQUENCE [LARGE SCALE GENOMIC DNA]</scope>
    <source>
        <strain evidence="3">DSM 16094</strain>
    </source>
</reference>
<protein>
    <recommendedName>
        <fullName evidence="4">DUF4198 domain-containing protein</fullName>
    </recommendedName>
</protein>
<evidence type="ECO:0008006" key="4">
    <source>
        <dbReference type="Google" id="ProtNLM"/>
    </source>
</evidence>
<dbReference type="eggNOG" id="COG5266">
    <property type="taxonomic scope" value="Bacteria"/>
</dbReference>
<sequence>MKTLLACLLLAAAPAAAHEFWIDPEAAQVSPDDRITARLRVGSMFEGAEQSYIPRNFERFDLATGGEVTAVEGRAGDRPALDMAAPEAGLAVVAHVTRDFDLTYDDWETFVSFTGHKGFPEVAERHLARGFTRDLVRERYSRYAKSLVAVGEGAGGDRALGLRTEVVAEANPYTDELTDGLPVRILLDGEPRAEVQVELYDRAPDGTVTETLHTTDTEGRVRLPVAAGHAYLVNSVTMLELSPDDDEGQAWESLWASLTFSVPE</sequence>
<evidence type="ECO:0000313" key="2">
    <source>
        <dbReference type="EMBL" id="EPX79534.1"/>
    </source>
</evidence>
<dbReference type="Proteomes" id="UP000015347">
    <property type="component" value="Unassembled WGS sequence"/>
</dbReference>